<keyword evidence="3" id="KW-0285">Flavoprotein</keyword>
<dbReference type="OrthoDB" id="5169292at2"/>
<dbReference type="InterPro" id="IPR050416">
    <property type="entry name" value="FAD-linked_Oxidoreductase"/>
</dbReference>
<name>A0A367F2Q8_9ACTN</name>
<dbReference type="SUPFAM" id="SSF55103">
    <property type="entry name" value="FAD-linked oxidases, C-terminal domain"/>
    <property type="match status" value="1"/>
</dbReference>
<dbReference type="GO" id="GO:0071949">
    <property type="term" value="F:FAD binding"/>
    <property type="evidence" value="ECO:0007669"/>
    <property type="project" value="InterPro"/>
</dbReference>
<protein>
    <submittedName>
        <fullName evidence="7">FAD-binding oxidoreductase</fullName>
    </submittedName>
</protein>
<dbReference type="PANTHER" id="PTHR42973">
    <property type="entry name" value="BINDING OXIDOREDUCTASE, PUTATIVE (AFU_ORTHOLOGUE AFUA_1G17690)-RELATED"/>
    <property type="match status" value="1"/>
</dbReference>
<dbReference type="AlphaFoldDB" id="A0A367F2Q8"/>
<reference evidence="7 8" key="1">
    <citation type="submission" date="2018-06" db="EMBL/GenBank/DDBJ databases">
        <title>Sphaerisporangium craniellae sp. nov., isolated from a marine sponge in the South China Sea.</title>
        <authorList>
            <person name="Li L."/>
        </authorList>
    </citation>
    <scope>NUCLEOTIDE SEQUENCE [LARGE SCALE GENOMIC DNA]</scope>
    <source>
        <strain evidence="7 8">CCTCC AA 208026</strain>
    </source>
</reference>
<comment type="cofactor">
    <cofactor evidence="1">
        <name>FAD</name>
        <dbReference type="ChEBI" id="CHEBI:57692"/>
    </cofactor>
</comment>
<evidence type="ECO:0000313" key="7">
    <source>
        <dbReference type="EMBL" id="RCG23957.1"/>
    </source>
</evidence>
<evidence type="ECO:0000256" key="1">
    <source>
        <dbReference type="ARBA" id="ARBA00001974"/>
    </source>
</evidence>
<dbReference type="Pfam" id="PF01565">
    <property type="entry name" value="FAD_binding_4"/>
    <property type="match status" value="1"/>
</dbReference>
<dbReference type="InterPro" id="IPR012951">
    <property type="entry name" value="BBE"/>
</dbReference>
<feature type="domain" description="FAD-binding PCMH-type" evidence="6">
    <location>
        <begin position="52"/>
        <end position="220"/>
    </location>
</feature>
<dbReference type="Gene3D" id="3.40.462.20">
    <property type="match status" value="1"/>
</dbReference>
<accession>A0A367F2Q8</accession>
<dbReference type="Proteomes" id="UP000253094">
    <property type="component" value="Unassembled WGS sequence"/>
</dbReference>
<dbReference type="Gene3D" id="3.30.465.10">
    <property type="match status" value="1"/>
</dbReference>
<dbReference type="InterPro" id="IPR016166">
    <property type="entry name" value="FAD-bd_PCMH"/>
</dbReference>
<keyword evidence="4" id="KW-0274">FAD</keyword>
<comment type="caution">
    <text evidence="7">The sequence shown here is derived from an EMBL/GenBank/DDBJ whole genome shotgun (WGS) entry which is preliminary data.</text>
</comment>
<dbReference type="GO" id="GO:0016491">
    <property type="term" value="F:oxidoreductase activity"/>
    <property type="evidence" value="ECO:0007669"/>
    <property type="project" value="UniProtKB-KW"/>
</dbReference>
<dbReference type="PROSITE" id="PS51387">
    <property type="entry name" value="FAD_PCMH"/>
    <property type="match status" value="1"/>
</dbReference>
<sequence>MSQNVQEQTYRYPGIDAAAVAARLSRLGFAGAVHRPDDPGYDEYREPLYDTIDPYPVIVAEASGPADVRAAVLTAREEELPLAVQVTGHGTWVPSDGGVLLRTDSQAAVMVDPDRRIARVGPGALWGEVIAEARRSGLAPLAGSSAVVGVTGYTLGGGVGWLGRKHGFAADSVLRAEVVTADGSLVTASPDSHPALFWALRGGGANFGVVTALEFRLYPVPEVYAGQSYHSIERGAETLDFYRRWAAEAPDALSTAIVLRRVPDTEDFHEAVRGRRVLVVKAMYAGDPAEGERLLRPLREVAGPAFLDDIRPTAFADAVMGGQAAPFLDFYHELPDPVVDALATAIQEDPESPVASVELRHWGGAMSAPGPDAGPIGPRMAPFAISVDADVPEVTAKLRPHGTGATFLNFLGDPERVPAAYTAADYRRLAEVKRDYDPSNLFRLNHNIPPAMPPHAG</sequence>
<dbReference type="Gene3D" id="3.30.43.10">
    <property type="entry name" value="Uridine Diphospho-n-acetylenolpyruvylglucosamine Reductase, domain 2"/>
    <property type="match status" value="1"/>
</dbReference>
<evidence type="ECO:0000256" key="2">
    <source>
        <dbReference type="ARBA" id="ARBA00005466"/>
    </source>
</evidence>
<proteinExistence type="inferred from homology"/>
<evidence type="ECO:0000256" key="4">
    <source>
        <dbReference type="ARBA" id="ARBA00022827"/>
    </source>
</evidence>
<evidence type="ECO:0000313" key="8">
    <source>
        <dbReference type="Proteomes" id="UP000253094"/>
    </source>
</evidence>
<keyword evidence="8" id="KW-1185">Reference proteome</keyword>
<dbReference type="InterPro" id="IPR016167">
    <property type="entry name" value="FAD-bd_PCMH_sub1"/>
</dbReference>
<dbReference type="EMBL" id="QOIL01000025">
    <property type="protein sequence ID" value="RCG23957.1"/>
    <property type="molecule type" value="Genomic_DNA"/>
</dbReference>
<dbReference type="PANTHER" id="PTHR42973:SF39">
    <property type="entry name" value="FAD-BINDING PCMH-TYPE DOMAIN-CONTAINING PROTEIN"/>
    <property type="match status" value="1"/>
</dbReference>
<dbReference type="RefSeq" id="WP_114032866.1">
    <property type="nucleotide sequence ID" value="NZ_QOIL01000025.1"/>
</dbReference>
<organism evidence="7 8">
    <name type="scientific">Sphaerisporangium album</name>
    <dbReference type="NCBI Taxonomy" id="509200"/>
    <lineage>
        <taxon>Bacteria</taxon>
        <taxon>Bacillati</taxon>
        <taxon>Actinomycetota</taxon>
        <taxon>Actinomycetes</taxon>
        <taxon>Streptosporangiales</taxon>
        <taxon>Streptosporangiaceae</taxon>
        <taxon>Sphaerisporangium</taxon>
    </lineage>
</organism>
<dbReference type="InterPro" id="IPR036318">
    <property type="entry name" value="FAD-bd_PCMH-like_sf"/>
</dbReference>
<comment type="similarity">
    <text evidence="2">Belongs to the oxygen-dependent FAD-linked oxidoreductase family.</text>
</comment>
<dbReference type="Pfam" id="PF08031">
    <property type="entry name" value="BBE"/>
    <property type="match status" value="1"/>
</dbReference>
<dbReference type="InterPro" id="IPR016169">
    <property type="entry name" value="FAD-bd_PCMH_sub2"/>
</dbReference>
<dbReference type="InterPro" id="IPR016164">
    <property type="entry name" value="FAD-linked_Oxase-like_C"/>
</dbReference>
<evidence type="ECO:0000256" key="5">
    <source>
        <dbReference type="ARBA" id="ARBA00023002"/>
    </source>
</evidence>
<dbReference type="InterPro" id="IPR006094">
    <property type="entry name" value="Oxid_FAD_bind_N"/>
</dbReference>
<gene>
    <name evidence="7" type="ORF">DQ384_33350</name>
</gene>
<evidence type="ECO:0000259" key="6">
    <source>
        <dbReference type="PROSITE" id="PS51387"/>
    </source>
</evidence>
<evidence type="ECO:0000256" key="3">
    <source>
        <dbReference type="ARBA" id="ARBA00022630"/>
    </source>
</evidence>
<dbReference type="SUPFAM" id="SSF56176">
    <property type="entry name" value="FAD-binding/transporter-associated domain-like"/>
    <property type="match status" value="1"/>
</dbReference>
<keyword evidence="5" id="KW-0560">Oxidoreductase</keyword>